<comment type="caution">
    <text evidence="1">The sequence shown here is derived from an EMBL/GenBank/DDBJ whole genome shotgun (WGS) entry which is preliminary data.</text>
</comment>
<dbReference type="EMBL" id="MCRJ01000023">
    <property type="protein sequence ID" value="ODN71367.1"/>
    <property type="molecule type" value="Genomic_DNA"/>
</dbReference>
<dbReference type="AlphaFoldDB" id="A0A1E3H4V2"/>
<dbReference type="Proteomes" id="UP000094622">
    <property type="component" value="Unassembled WGS sequence"/>
</dbReference>
<name>A0A1E3H4V2_9HYPH</name>
<accession>A0A1E3H4V2</accession>
<keyword evidence="2" id="KW-1185">Reference proteome</keyword>
<sequence>MAVFGRILQTVESGDLVTGKIGPRAVAKRLVDQRLDRRGVDRGLDRPRLDVESLRRNRTAQQCGHRERREAARHPCPRHHCALTRLSQHRSPCPSFRRQFAALPCALRSLPGRPRRSASGCSCTKPSCTRHARARAGRTASDCRRARNKRPKWVNFGFAHGETKSAVIDHVPATCRNGKIPRPMAGKMTGHFGSSWTVRNTSRTRIAKAAPTAGRGRNAPCRFDLRRDAKYFAQSVSSNVDGIFRRISETPWKQRPGIPPSNLASHAGSANVCAPSVRRPQALSGLWLNSGDLPPPAGAVAFIFHDVAESSQEIRQAHLSDYVETR</sequence>
<evidence type="ECO:0000313" key="1">
    <source>
        <dbReference type="EMBL" id="ODN71367.1"/>
    </source>
</evidence>
<proteinExistence type="predicted"/>
<protein>
    <submittedName>
        <fullName evidence="1">Uncharacterized protein</fullName>
    </submittedName>
</protein>
<organism evidence="1 2">
    <name type="scientific">Methylobrevis pamukkalensis</name>
    <dbReference type="NCBI Taxonomy" id="1439726"/>
    <lineage>
        <taxon>Bacteria</taxon>
        <taxon>Pseudomonadati</taxon>
        <taxon>Pseudomonadota</taxon>
        <taxon>Alphaproteobacteria</taxon>
        <taxon>Hyphomicrobiales</taxon>
        <taxon>Pleomorphomonadaceae</taxon>
        <taxon>Methylobrevis</taxon>
    </lineage>
</organism>
<reference evidence="1 2" key="1">
    <citation type="submission" date="2016-07" db="EMBL/GenBank/DDBJ databases">
        <title>Draft Genome Sequence of Methylobrevis pamukkalensis PK2.</title>
        <authorList>
            <person name="Vasilenko O.V."/>
            <person name="Doronina N.V."/>
            <person name="Shmareva M.N."/>
            <person name="Tarlachkov S.V."/>
            <person name="Mustakhimov I."/>
            <person name="Trotsenko Y.A."/>
        </authorList>
    </citation>
    <scope>NUCLEOTIDE SEQUENCE [LARGE SCALE GENOMIC DNA]</scope>
    <source>
        <strain evidence="1 2">PK2</strain>
    </source>
</reference>
<evidence type="ECO:0000313" key="2">
    <source>
        <dbReference type="Proteomes" id="UP000094622"/>
    </source>
</evidence>
<gene>
    <name evidence="1" type="ORF">A6302_01319</name>
</gene>